<proteinExistence type="predicted"/>
<dbReference type="Proteomes" id="UP001164539">
    <property type="component" value="Chromosome 14"/>
</dbReference>
<organism evidence="1 2">
    <name type="scientific">Melia azedarach</name>
    <name type="common">Chinaberry tree</name>
    <dbReference type="NCBI Taxonomy" id="155640"/>
    <lineage>
        <taxon>Eukaryota</taxon>
        <taxon>Viridiplantae</taxon>
        <taxon>Streptophyta</taxon>
        <taxon>Embryophyta</taxon>
        <taxon>Tracheophyta</taxon>
        <taxon>Spermatophyta</taxon>
        <taxon>Magnoliopsida</taxon>
        <taxon>eudicotyledons</taxon>
        <taxon>Gunneridae</taxon>
        <taxon>Pentapetalae</taxon>
        <taxon>rosids</taxon>
        <taxon>malvids</taxon>
        <taxon>Sapindales</taxon>
        <taxon>Meliaceae</taxon>
        <taxon>Melia</taxon>
    </lineage>
</organism>
<protein>
    <submittedName>
        <fullName evidence="1">Cytochrome P450</fullName>
    </submittedName>
</protein>
<dbReference type="EMBL" id="CM051407">
    <property type="protein sequence ID" value="KAJ4701680.1"/>
    <property type="molecule type" value="Genomic_DNA"/>
</dbReference>
<evidence type="ECO:0000313" key="2">
    <source>
        <dbReference type="Proteomes" id="UP001164539"/>
    </source>
</evidence>
<sequence length="497" mass="56532">MDIEKRKMDNLHYLALLVSILLIVYQWIRRNKITQKNLPPSPPGLPVIGHFHLLKNLTHQTLNNLSNKYGPILLLHLGTRPVLVVSSRSAIEECFTKNDIIFANRPLLPSRKFENNLMSLGAAPYGDLWRNLRRFSVLEIFSSKRLKLSVNNRTEEIRLVIKHLFKSSFAGVKEVDVKSLVYQLDFNIIMKMVTGKRSFQEEEMATNVAKNKLDELNQMFGPVASKSLGDYFPFLRWLTFYGAEKKLREKHIKREAFLQSLIDEHRKTNSSTSVTSGEIGHTLIDAMLKLQESEPNFYTDNVIKGMILAILRAGPHATVTTTELVVLRLTLHPEVFKTARDEIDSHVGHSRLIDDADLAKLPYLYYIINETLRLRSVSVLPPRESSTECTIGGYHIPAGTQLLVNSGAVHMDPQLWKDPDMFKPERFQQNEEEKVACKFLSFGSGRRQCPGAGLAMRLIALLLGTLIQCFEWEKADGGSVKIIFRPREALTKVLAEL</sequence>
<accession>A0ACC1WR43</accession>
<gene>
    <name evidence="1" type="ORF">OWV82_024885</name>
</gene>
<comment type="caution">
    <text evidence="1">The sequence shown here is derived from an EMBL/GenBank/DDBJ whole genome shotgun (WGS) entry which is preliminary data.</text>
</comment>
<keyword evidence="2" id="KW-1185">Reference proteome</keyword>
<reference evidence="1 2" key="1">
    <citation type="journal article" date="2023" name="Science">
        <title>Complex scaffold remodeling in plant triterpene biosynthesis.</title>
        <authorList>
            <person name="De La Pena R."/>
            <person name="Hodgson H."/>
            <person name="Liu J.C."/>
            <person name="Stephenson M.J."/>
            <person name="Martin A.C."/>
            <person name="Owen C."/>
            <person name="Harkess A."/>
            <person name="Leebens-Mack J."/>
            <person name="Jimenez L.E."/>
            <person name="Osbourn A."/>
            <person name="Sattely E.S."/>
        </authorList>
    </citation>
    <scope>NUCLEOTIDE SEQUENCE [LARGE SCALE GENOMIC DNA]</scope>
    <source>
        <strain evidence="2">cv. JPN11</strain>
        <tissue evidence="1">Leaf</tissue>
    </source>
</reference>
<evidence type="ECO:0000313" key="1">
    <source>
        <dbReference type="EMBL" id="KAJ4701680.1"/>
    </source>
</evidence>
<name>A0ACC1WR43_MELAZ</name>